<gene>
    <name evidence="3" type="ORF">IC761_32920</name>
</gene>
<dbReference type="EMBL" id="CP061379">
    <property type="protein sequence ID" value="QPF91204.1"/>
    <property type="molecule type" value="Genomic_DNA"/>
</dbReference>
<dbReference type="Proteomes" id="UP000594621">
    <property type="component" value="Chromosome"/>
</dbReference>
<evidence type="ECO:0000256" key="1">
    <source>
        <dbReference type="SAM" id="MobiDB-lite"/>
    </source>
</evidence>
<dbReference type="SUPFAM" id="SSF74653">
    <property type="entry name" value="TolA/TonB C-terminal domain"/>
    <property type="match status" value="1"/>
</dbReference>
<proteinExistence type="predicted"/>
<dbReference type="Gene3D" id="3.30.1150.10">
    <property type="match status" value="1"/>
</dbReference>
<reference evidence="3 4" key="1">
    <citation type="submission" date="2020-09" db="EMBL/GenBank/DDBJ databases">
        <title>Complete genomes of bradyrhizobia occurring on native shrubby legumes in Australia.</title>
        <authorList>
            <person name="Lafay B."/>
        </authorList>
    </citation>
    <scope>NUCLEOTIDE SEQUENCE [LARGE SCALE GENOMIC DNA]</scope>
    <source>
        <strain evidence="3 4">BDV5040</strain>
    </source>
</reference>
<feature type="region of interest" description="Disordered" evidence="1">
    <location>
        <begin position="15"/>
        <end position="69"/>
    </location>
</feature>
<dbReference type="AlphaFoldDB" id="A0A7S9D682"/>
<evidence type="ECO:0000256" key="2">
    <source>
        <dbReference type="SAM" id="SignalP"/>
    </source>
</evidence>
<sequence length="159" mass="16735">MLALVLLALGLPALAQDADQSGPGDDLPSIPAIGKPDEPGRRPLDEPPPLNLGGPDSKSDAATRSSGGRWGAYAHAVQSALETAMNANARTRDKPFDVQCEMWIDPKGHVSRVQLAKPSGDADLDAALRNEILPKLALPAPASDMPMPVKGHITARLQR</sequence>
<feature type="signal peptide" evidence="2">
    <location>
        <begin position="1"/>
        <end position="15"/>
    </location>
</feature>
<accession>A0A7S9D682</accession>
<organism evidence="3 4">
    <name type="scientific">Bradyrhizobium commune</name>
    <dbReference type="NCBI Taxonomy" id="83627"/>
    <lineage>
        <taxon>Bacteria</taxon>
        <taxon>Pseudomonadati</taxon>
        <taxon>Pseudomonadota</taxon>
        <taxon>Alphaproteobacteria</taxon>
        <taxon>Hyphomicrobiales</taxon>
        <taxon>Nitrobacteraceae</taxon>
        <taxon>Bradyrhizobium</taxon>
    </lineage>
</organism>
<keyword evidence="2" id="KW-0732">Signal</keyword>
<name>A0A7S9D682_9BRAD</name>
<evidence type="ECO:0000313" key="4">
    <source>
        <dbReference type="Proteomes" id="UP000594621"/>
    </source>
</evidence>
<dbReference type="RefSeq" id="WP_195800777.1">
    <property type="nucleotide sequence ID" value="NZ_CP061379.1"/>
</dbReference>
<evidence type="ECO:0000313" key="3">
    <source>
        <dbReference type="EMBL" id="QPF91204.1"/>
    </source>
</evidence>
<dbReference type="KEGG" id="bcou:IC761_32920"/>
<keyword evidence="4" id="KW-1185">Reference proteome</keyword>
<feature type="chain" id="PRO_5032815263" evidence="2">
    <location>
        <begin position="16"/>
        <end position="159"/>
    </location>
</feature>
<feature type="compositionally biased region" description="Basic and acidic residues" evidence="1">
    <location>
        <begin position="35"/>
        <end position="45"/>
    </location>
</feature>
<protein>
    <submittedName>
        <fullName evidence="3">TonB C-terminal domain-containing protein</fullName>
    </submittedName>
</protein>
<dbReference type="Pfam" id="PF13103">
    <property type="entry name" value="TonB_2"/>
    <property type="match status" value="1"/>
</dbReference>